<dbReference type="CDD" id="cd03443">
    <property type="entry name" value="PaaI_thioesterase"/>
    <property type="match status" value="1"/>
</dbReference>
<dbReference type="EMBL" id="JANAVZ010000001">
    <property type="protein sequence ID" value="MCT4331390.1"/>
    <property type="molecule type" value="Genomic_DNA"/>
</dbReference>
<feature type="domain" description="Thioesterase" evidence="2">
    <location>
        <begin position="48"/>
        <end position="125"/>
    </location>
</feature>
<keyword evidence="1" id="KW-0378">Hydrolase</keyword>
<dbReference type="Proteomes" id="UP001320702">
    <property type="component" value="Unassembled WGS sequence"/>
</dbReference>
<dbReference type="NCBIfam" id="TIGR00369">
    <property type="entry name" value="unchar_dom_1"/>
    <property type="match status" value="1"/>
</dbReference>
<gene>
    <name evidence="3" type="ORF">MU516_00745</name>
</gene>
<evidence type="ECO:0000259" key="2">
    <source>
        <dbReference type="Pfam" id="PF03061"/>
    </source>
</evidence>
<dbReference type="InterPro" id="IPR006683">
    <property type="entry name" value="Thioestr_dom"/>
</dbReference>
<dbReference type="Gene3D" id="3.10.129.10">
    <property type="entry name" value="Hotdog Thioesterase"/>
    <property type="match status" value="1"/>
</dbReference>
<protein>
    <submittedName>
        <fullName evidence="3">PaaI family thioesterase</fullName>
    </submittedName>
</protein>
<dbReference type="SUPFAM" id="SSF54637">
    <property type="entry name" value="Thioesterase/thiol ester dehydrase-isomerase"/>
    <property type="match status" value="1"/>
</dbReference>
<comment type="caution">
    <text evidence="3">The sequence shown here is derived from an EMBL/GenBank/DDBJ whole genome shotgun (WGS) entry which is preliminary data.</text>
</comment>
<keyword evidence="4" id="KW-1185">Reference proteome</keyword>
<dbReference type="PANTHER" id="PTHR43240">
    <property type="entry name" value="1,4-DIHYDROXY-2-NAPHTHOYL-COA THIOESTERASE 1"/>
    <property type="match status" value="1"/>
</dbReference>
<accession>A0ABT2K4C4</accession>
<dbReference type="InterPro" id="IPR029069">
    <property type="entry name" value="HotDog_dom_sf"/>
</dbReference>
<evidence type="ECO:0000256" key="1">
    <source>
        <dbReference type="ARBA" id="ARBA00022801"/>
    </source>
</evidence>
<dbReference type="Pfam" id="PF03061">
    <property type="entry name" value="4HBT"/>
    <property type="match status" value="1"/>
</dbReference>
<dbReference type="InterPro" id="IPR003736">
    <property type="entry name" value="PAAI_dom"/>
</dbReference>
<evidence type="ECO:0000313" key="3">
    <source>
        <dbReference type="EMBL" id="MCT4331390.1"/>
    </source>
</evidence>
<dbReference type="PANTHER" id="PTHR43240:SF8">
    <property type="entry name" value="PHENYLACETIC ACID DEGRADATION-RELATED PROTEIN"/>
    <property type="match status" value="1"/>
</dbReference>
<reference evidence="3 4" key="1">
    <citation type="submission" date="2022-04" db="EMBL/GenBank/DDBJ databases">
        <title>Paracoccus sp. YLB-12 draft genome sequence.</title>
        <authorList>
            <person name="Yu L."/>
        </authorList>
    </citation>
    <scope>NUCLEOTIDE SEQUENCE [LARGE SCALE GENOMIC DNA]</scope>
    <source>
        <strain evidence="3 4">YLB-12</strain>
    </source>
</reference>
<organism evidence="3 4">
    <name type="scientific">Paracoccus maritimus</name>
    <dbReference type="NCBI Taxonomy" id="2933292"/>
    <lineage>
        <taxon>Bacteria</taxon>
        <taxon>Pseudomonadati</taxon>
        <taxon>Pseudomonadota</taxon>
        <taxon>Alphaproteobacteria</taxon>
        <taxon>Rhodobacterales</taxon>
        <taxon>Paracoccaceae</taxon>
        <taxon>Paracoccus</taxon>
    </lineage>
</organism>
<proteinExistence type="predicted"/>
<sequence length="139" mass="14853">MQDDATGLQAVAEAQPDFARHLGARLVESTPERVVFDMQVTQDLANRNGVLHGGAIMGLADNAGGTATFLNLPAGRSTTTVESKTNFLRPIRLGDTARAVCEPLHRGRTTQVWQTTVTRGDGKVAAIVTQTQLILDWAG</sequence>
<evidence type="ECO:0000313" key="4">
    <source>
        <dbReference type="Proteomes" id="UP001320702"/>
    </source>
</evidence>
<name>A0ABT2K4C4_9RHOB</name>
<dbReference type="RefSeq" id="WP_260275305.1">
    <property type="nucleotide sequence ID" value="NZ_JANAVZ010000001.1"/>
</dbReference>